<dbReference type="Pfam" id="PF06983">
    <property type="entry name" value="3-dmu-9_3-mt"/>
    <property type="match status" value="1"/>
</dbReference>
<dbReference type="AlphaFoldDB" id="A0A8J7MRJ3"/>
<dbReference type="EMBL" id="JAESVP010000005">
    <property type="protein sequence ID" value="MBL4928953.1"/>
    <property type="molecule type" value="Genomic_DNA"/>
</dbReference>
<organism evidence="2 3">
    <name type="scientific">Fuscibacter oryzae</name>
    <dbReference type="NCBI Taxonomy" id="2803939"/>
    <lineage>
        <taxon>Bacteria</taxon>
        <taxon>Pseudomonadati</taxon>
        <taxon>Pseudomonadota</taxon>
        <taxon>Alphaproteobacteria</taxon>
        <taxon>Rhodobacterales</taxon>
        <taxon>Paracoccaceae</taxon>
        <taxon>Fuscibacter</taxon>
    </lineage>
</organism>
<gene>
    <name evidence="2" type="ORF">JI744_12625</name>
</gene>
<keyword evidence="3" id="KW-1185">Reference proteome</keyword>
<evidence type="ECO:0000313" key="3">
    <source>
        <dbReference type="Proteomes" id="UP000619033"/>
    </source>
</evidence>
<sequence length="148" mass="16005">MLRSRQFQTEDFMPTLPYLHFQGQCAEALAFYATVFGSAAPQILLYADGPDAPLDHRGSDRVMHGEIAIWDGKLMASDFPPGVTGDAQAAVSVMQSAPSVDEARRVFDLLGQGGAVIAPFTPTFFSHGFGMVKDRFGTHWIIAAMPAV</sequence>
<proteinExistence type="predicted"/>
<dbReference type="PANTHER" id="PTHR33990">
    <property type="entry name" value="PROTEIN YJDN-RELATED"/>
    <property type="match status" value="1"/>
</dbReference>
<dbReference type="InterPro" id="IPR028973">
    <property type="entry name" value="PhnB-like"/>
</dbReference>
<dbReference type="RefSeq" id="WP_202661467.1">
    <property type="nucleotide sequence ID" value="NZ_JAESVP010000005.1"/>
</dbReference>
<evidence type="ECO:0000259" key="1">
    <source>
        <dbReference type="Pfam" id="PF06983"/>
    </source>
</evidence>
<protein>
    <submittedName>
        <fullName evidence="2">VOC family protein</fullName>
    </submittedName>
</protein>
<dbReference type="PANTHER" id="PTHR33990:SF1">
    <property type="entry name" value="PROTEIN YJDN"/>
    <property type="match status" value="1"/>
</dbReference>
<reference evidence="2" key="1">
    <citation type="submission" date="2021-01" db="EMBL/GenBank/DDBJ databases">
        <title>Genome seq and assembly of Tabrizicola sp. KVB23.</title>
        <authorList>
            <person name="Chhetri G."/>
        </authorList>
    </citation>
    <scope>NUCLEOTIDE SEQUENCE</scope>
    <source>
        <strain evidence="2">KVB23</strain>
    </source>
</reference>
<dbReference type="SUPFAM" id="SSF54593">
    <property type="entry name" value="Glyoxalase/Bleomycin resistance protein/Dihydroxybiphenyl dioxygenase"/>
    <property type="match status" value="1"/>
</dbReference>
<accession>A0A8J7MRJ3</accession>
<dbReference type="CDD" id="cd06588">
    <property type="entry name" value="PhnB_like"/>
    <property type="match status" value="1"/>
</dbReference>
<dbReference type="Gene3D" id="3.10.180.10">
    <property type="entry name" value="2,3-Dihydroxybiphenyl 1,2-Dioxygenase, domain 1"/>
    <property type="match status" value="1"/>
</dbReference>
<dbReference type="InterPro" id="IPR029068">
    <property type="entry name" value="Glyas_Bleomycin-R_OHBP_Dase"/>
</dbReference>
<evidence type="ECO:0000313" key="2">
    <source>
        <dbReference type="EMBL" id="MBL4928953.1"/>
    </source>
</evidence>
<comment type="caution">
    <text evidence="2">The sequence shown here is derived from an EMBL/GenBank/DDBJ whole genome shotgun (WGS) entry which is preliminary data.</text>
</comment>
<dbReference type="Proteomes" id="UP000619033">
    <property type="component" value="Unassembled WGS sequence"/>
</dbReference>
<feature type="domain" description="PhnB-like" evidence="1">
    <location>
        <begin position="17"/>
        <end position="142"/>
    </location>
</feature>
<name>A0A8J7MRJ3_9RHOB</name>